<evidence type="ECO:0000313" key="3">
    <source>
        <dbReference type="EMBL" id="GAA4934579.1"/>
    </source>
</evidence>
<keyword evidence="1" id="KW-0812">Transmembrane</keyword>
<dbReference type="AlphaFoldDB" id="A0AAV3TYY3"/>
<keyword evidence="1" id="KW-1133">Transmembrane helix</keyword>
<dbReference type="PANTHER" id="PTHR33490:SF6">
    <property type="entry name" value="SLL1049 PROTEIN"/>
    <property type="match status" value="1"/>
</dbReference>
<comment type="caution">
    <text evidence="3">The sequence shown here is derived from an EMBL/GenBank/DDBJ whole genome shotgun (WGS) entry which is preliminary data.</text>
</comment>
<dbReference type="SMART" id="SM00460">
    <property type="entry name" value="TGc"/>
    <property type="match status" value="1"/>
</dbReference>
<dbReference type="RefSeq" id="WP_345417831.1">
    <property type="nucleotide sequence ID" value="NZ_AP031496.1"/>
</dbReference>
<dbReference type="Pfam" id="PF01841">
    <property type="entry name" value="Transglut_core"/>
    <property type="match status" value="1"/>
</dbReference>
<gene>
    <name evidence="3" type="ORF">GCM10025791_09390</name>
</gene>
<dbReference type="Gene3D" id="3.10.620.30">
    <property type="match status" value="1"/>
</dbReference>
<sequence>MKKILLHQFVGSLTLTLVVLCVFYVFLKEFGSIILGKRDLSPTGEKRLVLDDVNKLNLYYKFRLSNRSNKVSNNLTFNFSLPVFASVNLVSIDLNIAPYANEIFEYRHEFYVLTDRGREGYGEFLGIAGHGEESKRRLQSILRSFTPDEEPFSEKIYQFIVNYVDLSGFHARARGAFYALDSGEADCTEYMQLFIALARTAGIPARGVIGYVYDRDTKIDPKDAHNWAEFWDGERWRVADPQRGVFMENEDHYIPFKILDDDGSYVGEMPPLYWLEGENIEGLELRMI</sequence>
<dbReference type="PANTHER" id="PTHR33490">
    <property type="entry name" value="BLR5614 PROTEIN-RELATED"/>
    <property type="match status" value="1"/>
</dbReference>
<protein>
    <recommendedName>
        <fullName evidence="2">Transglutaminase-like domain-containing protein</fullName>
    </recommendedName>
</protein>
<evidence type="ECO:0000313" key="4">
    <source>
        <dbReference type="Proteomes" id="UP001409585"/>
    </source>
</evidence>
<reference evidence="4" key="1">
    <citation type="journal article" date="2019" name="Int. J. Syst. Evol. Microbiol.">
        <title>The Global Catalogue of Microorganisms (GCM) 10K type strain sequencing project: providing services to taxonomists for standard genome sequencing and annotation.</title>
        <authorList>
            <consortium name="The Broad Institute Genomics Platform"/>
            <consortium name="The Broad Institute Genome Sequencing Center for Infectious Disease"/>
            <person name="Wu L."/>
            <person name="Ma J."/>
        </authorList>
    </citation>
    <scope>NUCLEOTIDE SEQUENCE [LARGE SCALE GENOMIC DNA]</scope>
    <source>
        <strain evidence="4">JCM 19134</strain>
    </source>
</reference>
<feature type="domain" description="Transglutaminase-like" evidence="2">
    <location>
        <begin position="179"/>
        <end position="243"/>
    </location>
</feature>
<keyword evidence="1" id="KW-0472">Membrane</keyword>
<evidence type="ECO:0000256" key="1">
    <source>
        <dbReference type="SAM" id="Phobius"/>
    </source>
</evidence>
<evidence type="ECO:0000259" key="2">
    <source>
        <dbReference type="SMART" id="SM00460"/>
    </source>
</evidence>
<feature type="transmembrane region" description="Helical" evidence="1">
    <location>
        <begin position="6"/>
        <end position="27"/>
    </location>
</feature>
<name>A0AAV3TYY3_9ALTE</name>
<keyword evidence="4" id="KW-1185">Reference proteome</keyword>
<dbReference type="SUPFAM" id="SSF54001">
    <property type="entry name" value="Cysteine proteinases"/>
    <property type="match status" value="1"/>
</dbReference>
<dbReference type="EMBL" id="BAABLX010000007">
    <property type="protein sequence ID" value="GAA4934579.1"/>
    <property type="molecule type" value="Genomic_DNA"/>
</dbReference>
<dbReference type="Proteomes" id="UP001409585">
    <property type="component" value="Unassembled WGS sequence"/>
</dbReference>
<accession>A0AAV3TYY3</accession>
<dbReference type="InterPro" id="IPR002931">
    <property type="entry name" value="Transglutaminase-like"/>
</dbReference>
<organism evidence="3 4">
    <name type="scientific">Halioxenophilus aromaticivorans</name>
    <dbReference type="NCBI Taxonomy" id="1306992"/>
    <lineage>
        <taxon>Bacteria</taxon>
        <taxon>Pseudomonadati</taxon>
        <taxon>Pseudomonadota</taxon>
        <taxon>Gammaproteobacteria</taxon>
        <taxon>Alteromonadales</taxon>
        <taxon>Alteromonadaceae</taxon>
        <taxon>Halioxenophilus</taxon>
    </lineage>
</organism>
<proteinExistence type="predicted"/>
<dbReference type="InterPro" id="IPR038765">
    <property type="entry name" value="Papain-like_cys_pep_sf"/>
</dbReference>